<dbReference type="Proteomes" id="UP001372834">
    <property type="component" value="Unassembled WGS sequence"/>
</dbReference>
<gene>
    <name evidence="3" type="ORF">RUM43_001686</name>
</gene>
<name>A0AAN8SFU1_POLSC</name>
<reference evidence="3 4" key="1">
    <citation type="submission" date="2023-10" db="EMBL/GenBank/DDBJ databases">
        <title>Genomes of two closely related lineages of the louse Polyplax serrata with different host specificities.</title>
        <authorList>
            <person name="Martinu J."/>
            <person name="Tarabai H."/>
            <person name="Stefka J."/>
            <person name="Hypsa V."/>
        </authorList>
    </citation>
    <scope>NUCLEOTIDE SEQUENCE [LARGE SCALE GENOMIC DNA]</scope>
    <source>
        <strain evidence="3">HR10_N</strain>
    </source>
</reference>
<keyword evidence="2" id="KW-0812">Transmembrane</keyword>
<dbReference type="EMBL" id="JAWJWE010000001">
    <property type="protein sequence ID" value="KAK6645409.1"/>
    <property type="molecule type" value="Genomic_DNA"/>
</dbReference>
<organism evidence="3 4">
    <name type="scientific">Polyplax serrata</name>
    <name type="common">Common mouse louse</name>
    <dbReference type="NCBI Taxonomy" id="468196"/>
    <lineage>
        <taxon>Eukaryota</taxon>
        <taxon>Metazoa</taxon>
        <taxon>Ecdysozoa</taxon>
        <taxon>Arthropoda</taxon>
        <taxon>Hexapoda</taxon>
        <taxon>Insecta</taxon>
        <taxon>Pterygota</taxon>
        <taxon>Neoptera</taxon>
        <taxon>Paraneoptera</taxon>
        <taxon>Psocodea</taxon>
        <taxon>Troctomorpha</taxon>
        <taxon>Phthiraptera</taxon>
        <taxon>Anoplura</taxon>
        <taxon>Polyplacidae</taxon>
        <taxon>Polyplax</taxon>
    </lineage>
</organism>
<dbReference type="AlphaFoldDB" id="A0AAN8SFU1"/>
<feature type="transmembrane region" description="Helical" evidence="2">
    <location>
        <begin position="60"/>
        <end position="81"/>
    </location>
</feature>
<accession>A0AAN8SFU1</accession>
<evidence type="ECO:0000256" key="2">
    <source>
        <dbReference type="SAM" id="Phobius"/>
    </source>
</evidence>
<keyword evidence="2" id="KW-0472">Membrane</keyword>
<feature type="transmembrane region" description="Helical" evidence="2">
    <location>
        <begin position="93"/>
        <end position="114"/>
    </location>
</feature>
<protein>
    <submittedName>
        <fullName evidence="3">Uncharacterized protein</fullName>
    </submittedName>
</protein>
<feature type="compositionally biased region" description="Basic and acidic residues" evidence="1">
    <location>
        <begin position="316"/>
        <end position="329"/>
    </location>
</feature>
<feature type="region of interest" description="Disordered" evidence="1">
    <location>
        <begin position="353"/>
        <end position="394"/>
    </location>
</feature>
<keyword evidence="2" id="KW-1133">Transmembrane helix</keyword>
<evidence type="ECO:0000256" key="1">
    <source>
        <dbReference type="SAM" id="MobiDB-lite"/>
    </source>
</evidence>
<comment type="caution">
    <text evidence="3">The sequence shown here is derived from an EMBL/GenBank/DDBJ whole genome shotgun (WGS) entry which is preliminary data.</text>
</comment>
<feature type="transmembrane region" description="Helical" evidence="2">
    <location>
        <begin position="20"/>
        <end position="40"/>
    </location>
</feature>
<sequence>MAGEAPSHNWLVSLVFDRAFGWILHTFELLYLLIQLGLFVNIGRMFLGKKDSYDSECFSLVRNSAFIMVALVIQRWILFGFTVGKGSSDEAYYFFRYFVEGLECAVACPLLFFLEKWGGQIFVKSPRSPKAAGGKIARRRQVPEEIIVGSQSRPISTIESVYAARVTRRMETETETRDVVYSSVLPSERLQKMFDMYKRMNVLPVDVTVVAGEEFYECRDDAATVYEDVILKESPTEIELPATKISRAPEHVKKRNALYASKYLVLNSKENKAPSFLGAPSKSSAADNGTVSPGVNKTDEIVAKWLSDNSKNLGTLEKRTESREPKEAPPPEPHPFATLNKEIVEFWQVKTKIDGRKREGTQQPRQPVEHCKIRSATPSKKGNSDGRKQKLLVA</sequence>
<evidence type="ECO:0000313" key="4">
    <source>
        <dbReference type="Proteomes" id="UP001372834"/>
    </source>
</evidence>
<feature type="region of interest" description="Disordered" evidence="1">
    <location>
        <begin position="312"/>
        <end position="338"/>
    </location>
</feature>
<proteinExistence type="predicted"/>
<evidence type="ECO:0000313" key="3">
    <source>
        <dbReference type="EMBL" id="KAK6645409.1"/>
    </source>
</evidence>